<dbReference type="Proteomes" id="UP001244011">
    <property type="component" value="Unassembled WGS sequence"/>
</dbReference>
<protein>
    <submittedName>
        <fullName evidence="3">Vacuolar membrane protein-domain-containing protein</fullName>
    </submittedName>
</protein>
<keyword evidence="2" id="KW-1133">Transmembrane helix</keyword>
<evidence type="ECO:0000313" key="3">
    <source>
        <dbReference type="EMBL" id="KAK1769571.1"/>
    </source>
</evidence>
<dbReference type="AlphaFoldDB" id="A0AAJ0FIG1"/>
<keyword evidence="2" id="KW-0812">Transmembrane</keyword>
<feature type="transmembrane region" description="Helical" evidence="2">
    <location>
        <begin position="241"/>
        <end position="261"/>
    </location>
</feature>
<organism evidence="3 4">
    <name type="scientific">Phialemonium atrogriseum</name>
    <dbReference type="NCBI Taxonomy" id="1093897"/>
    <lineage>
        <taxon>Eukaryota</taxon>
        <taxon>Fungi</taxon>
        <taxon>Dikarya</taxon>
        <taxon>Ascomycota</taxon>
        <taxon>Pezizomycotina</taxon>
        <taxon>Sordariomycetes</taxon>
        <taxon>Sordariomycetidae</taxon>
        <taxon>Cephalothecales</taxon>
        <taxon>Cephalothecaceae</taxon>
        <taxon>Phialemonium</taxon>
    </lineage>
</organism>
<feature type="transmembrane region" description="Helical" evidence="2">
    <location>
        <begin position="84"/>
        <end position="106"/>
    </location>
</feature>
<sequence>MFPPPNLGHVALAVPRAAPEASLATAVTTTLPTHHRPTIGAFKPDVDDDPTPSVNAIIVTMSIPVVGSPTSTPDPEIEKGECSLLGPFALLVQLALGALALLSLVYKRWRERPQRPVKIWFFDASKQVFGSVLVHMANVFMSLLTSGRFDIKTDPIAVGHVARRAVMMLVRRGDEYTPNPCSFYLLNLGIDTTLGIPILIFLVRFTTKLVSYTPFGQPPDSIQSGYYGNPPNAWWWFKQSIIYFFGLFGMKICVLIMFLALPWIERVGDWALGWTEGNEQLQIVFVMMLFPLIMNALQYYIIDSFIKKEVVVSDDESGTATPPEYAGLATGEDVDSDASGDDDDDIRKSRPEDVRLSRRDRSQDREYDPAVDGDSQTVVGSSAGGPVAVAAAAAASSSERGRLLPKEL</sequence>
<feature type="transmembrane region" description="Helical" evidence="2">
    <location>
        <begin position="183"/>
        <end position="203"/>
    </location>
</feature>
<evidence type="ECO:0000256" key="2">
    <source>
        <dbReference type="SAM" id="Phobius"/>
    </source>
</evidence>
<feature type="region of interest" description="Disordered" evidence="1">
    <location>
        <begin position="317"/>
        <end position="383"/>
    </location>
</feature>
<evidence type="ECO:0000256" key="1">
    <source>
        <dbReference type="SAM" id="MobiDB-lite"/>
    </source>
</evidence>
<reference evidence="3" key="1">
    <citation type="submission" date="2023-06" db="EMBL/GenBank/DDBJ databases">
        <title>Genome-scale phylogeny and comparative genomics of the fungal order Sordariales.</title>
        <authorList>
            <consortium name="Lawrence Berkeley National Laboratory"/>
            <person name="Hensen N."/>
            <person name="Bonometti L."/>
            <person name="Westerberg I."/>
            <person name="Brannstrom I.O."/>
            <person name="Guillou S."/>
            <person name="Cros-Aarteil S."/>
            <person name="Calhoun S."/>
            <person name="Haridas S."/>
            <person name="Kuo A."/>
            <person name="Mondo S."/>
            <person name="Pangilinan J."/>
            <person name="Riley R."/>
            <person name="Labutti K."/>
            <person name="Andreopoulos B."/>
            <person name="Lipzen A."/>
            <person name="Chen C."/>
            <person name="Yanf M."/>
            <person name="Daum C."/>
            <person name="Ng V."/>
            <person name="Clum A."/>
            <person name="Steindorff A."/>
            <person name="Ohm R."/>
            <person name="Martin F."/>
            <person name="Silar P."/>
            <person name="Natvig D."/>
            <person name="Lalanne C."/>
            <person name="Gautier V."/>
            <person name="Ament-Velasquez S.L."/>
            <person name="Kruys A."/>
            <person name="Hutchinson M.I."/>
            <person name="Powell A.J."/>
            <person name="Barry K."/>
            <person name="Miller A.N."/>
            <person name="Grigoriev I.V."/>
            <person name="Debuchy R."/>
            <person name="Gladieux P."/>
            <person name="Thoren M.H."/>
            <person name="Johannesson H."/>
        </authorList>
    </citation>
    <scope>NUCLEOTIDE SEQUENCE</scope>
    <source>
        <strain evidence="3">8032-3</strain>
    </source>
</reference>
<feature type="compositionally biased region" description="Basic and acidic residues" evidence="1">
    <location>
        <begin position="345"/>
        <end position="368"/>
    </location>
</feature>
<name>A0AAJ0FIG1_9PEZI</name>
<feature type="compositionally biased region" description="Acidic residues" evidence="1">
    <location>
        <begin position="332"/>
        <end position="344"/>
    </location>
</feature>
<dbReference type="InterPro" id="IPR022127">
    <property type="entry name" value="STIMATE/YPL162C"/>
</dbReference>
<keyword evidence="4" id="KW-1185">Reference proteome</keyword>
<dbReference type="EMBL" id="MU839002">
    <property type="protein sequence ID" value="KAK1769571.1"/>
    <property type="molecule type" value="Genomic_DNA"/>
</dbReference>
<dbReference type="RefSeq" id="XP_060285784.1">
    <property type="nucleotide sequence ID" value="XM_060430499.1"/>
</dbReference>
<feature type="transmembrane region" description="Helical" evidence="2">
    <location>
        <begin position="281"/>
        <end position="302"/>
    </location>
</feature>
<dbReference type="GeneID" id="85313686"/>
<feature type="transmembrane region" description="Helical" evidence="2">
    <location>
        <begin position="127"/>
        <end position="145"/>
    </location>
</feature>
<dbReference type="Pfam" id="PF12400">
    <property type="entry name" value="STIMATE"/>
    <property type="match status" value="1"/>
</dbReference>
<dbReference type="PANTHER" id="PTHR31735">
    <property type="entry name" value="VACUOLAR MEMBRANE PROTEIN YPL162C"/>
    <property type="match status" value="1"/>
</dbReference>
<accession>A0AAJ0FIG1</accession>
<dbReference type="PANTHER" id="PTHR31735:SF1">
    <property type="entry name" value="VACUOLAR MEMBRANE PROTEIN YPL162C"/>
    <property type="match status" value="1"/>
</dbReference>
<comment type="caution">
    <text evidence="3">The sequence shown here is derived from an EMBL/GenBank/DDBJ whole genome shotgun (WGS) entry which is preliminary data.</text>
</comment>
<gene>
    <name evidence="3" type="ORF">QBC33DRAFT_567780</name>
</gene>
<proteinExistence type="predicted"/>
<keyword evidence="2" id="KW-0472">Membrane</keyword>
<dbReference type="GO" id="GO:0016020">
    <property type="term" value="C:membrane"/>
    <property type="evidence" value="ECO:0007669"/>
    <property type="project" value="TreeGrafter"/>
</dbReference>
<evidence type="ECO:0000313" key="4">
    <source>
        <dbReference type="Proteomes" id="UP001244011"/>
    </source>
</evidence>